<dbReference type="SMART" id="SM00849">
    <property type="entry name" value="Lactamase_B"/>
    <property type="match status" value="1"/>
</dbReference>
<dbReference type="STRING" id="49547.MBCUR_12200"/>
<gene>
    <name evidence="2" type="primary">yflN</name>
    <name evidence="2" type="ORF">MBCUR_12200</name>
</gene>
<proteinExistence type="predicted"/>
<dbReference type="Pfam" id="PF00753">
    <property type="entry name" value="Lactamase_B"/>
    <property type="match status" value="1"/>
</dbReference>
<reference evidence="2 3" key="1">
    <citation type="submission" date="2016-04" db="EMBL/GenBank/DDBJ databases">
        <title>Genome sequence of Methanobrevibacter curvatus DSM 11111.</title>
        <authorList>
            <person name="Poehlein A."/>
            <person name="Seedorf H."/>
            <person name="Daniel R."/>
        </authorList>
    </citation>
    <scope>NUCLEOTIDE SEQUENCE [LARGE SCALE GENOMIC DNA]</scope>
    <source>
        <strain evidence="2 3">DSM 11111</strain>
    </source>
</reference>
<protein>
    <submittedName>
        <fullName evidence="2">Putative metallo-hydrolase YflN</fullName>
        <ecNumber evidence="2">3.-.-.-</ecNumber>
    </submittedName>
</protein>
<comment type="caution">
    <text evidence="2">The sequence shown here is derived from an EMBL/GenBank/DDBJ whole genome shotgun (WGS) entry which is preliminary data.</text>
</comment>
<dbReference type="PANTHER" id="PTHR42951">
    <property type="entry name" value="METALLO-BETA-LACTAMASE DOMAIN-CONTAINING"/>
    <property type="match status" value="1"/>
</dbReference>
<organism evidence="2 3">
    <name type="scientific">Methanobrevibacter curvatus</name>
    <dbReference type="NCBI Taxonomy" id="49547"/>
    <lineage>
        <taxon>Archaea</taxon>
        <taxon>Methanobacteriati</taxon>
        <taxon>Methanobacteriota</taxon>
        <taxon>Methanomada group</taxon>
        <taxon>Methanobacteria</taxon>
        <taxon>Methanobacteriales</taxon>
        <taxon>Methanobacteriaceae</taxon>
        <taxon>Methanobrevibacter</taxon>
    </lineage>
</organism>
<dbReference type="Gene3D" id="3.60.15.10">
    <property type="entry name" value="Ribonuclease Z/Hydroxyacylglutathione hydrolase-like"/>
    <property type="match status" value="1"/>
</dbReference>
<evidence type="ECO:0000259" key="1">
    <source>
        <dbReference type="SMART" id="SM00849"/>
    </source>
</evidence>
<feature type="domain" description="Metallo-beta-lactamase" evidence="1">
    <location>
        <begin position="32"/>
        <end position="234"/>
    </location>
</feature>
<dbReference type="Proteomes" id="UP000077245">
    <property type="component" value="Unassembled WGS sequence"/>
</dbReference>
<dbReference type="InterPro" id="IPR001279">
    <property type="entry name" value="Metallo-B-lactamas"/>
</dbReference>
<dbReference type="PANTHER" id="PTHR42951:SF15">
    <property type="entry name" value="METALLO-BETA-LACTAMASE SUPERFAMILY PROTEIN"/>
    <property type="match status" value="1"/>
</dbReference>
<dbReference type="PATRIC" id="fig|49547.3.peg.1310"/>
<dbReference type="SUPFAM" id="SSF56281">
    <property type="entry name" value="Metallo-hydrolase/oxidoreductase"/>
    <property type="match status" value="1"/>
</dbReference>
<sequence length="255" mass="29353">MHEDNFDNMKIDDGIVILEIEPNSLIINSKYFYPVLIYDDKNLCLIDTGLPDSYNSIKNKMKNEGFDIANLNKIIFTHQDIDHIGGLRSILSKVPKIETMAHKLDKPFIEGDIPLERSKFIKGKFKSFLFKLLMNYYIKFKKILFKIYKTLENRDILDIAGGINVIHTPGHTPGHICLYHKKSKTMIVGDELRIINGKLVGVNENLMNEEDVKTAYSSLKSLLDYDIENIVTFHSGLFKDNPNKAIKDLIEKFNK</sequence>
<accession>A0A166AGR2</accession>
<dbReference type="InterPro" id="IPR050855">
    <property type="entry name" value="NDM-1-like"/>
</dbReference>
<dbReference type="GO" id="GO:0016787">
    <property type="term" value="F:hydrolase activity"/>
    <property type="evidence" value="ECO:0007669"/>
    <property type="project" value="UniProtKB-KW"/>
</dbReference>
<dbReference type="EMBL" id="LWMV01000176">
    <property type="protein sequence ID" value="KZX12013.1"/>
    <property type="molecule type" value="Genomic_DNA"/>
</dbReference>
<evidence type="ECO:0000313" key="2">
    <source>
        <dbReference type="EMBL" id="KZX12013.1"/>
    </source>
</evidence>
<dbReference type="EC" id="3.-.-.-" evidence="2"/>
<name>A0A166AGR2_9EURY</name>
<keyword evidence="3" id="KW-1185">Reference proteome</keyword>
<dbReference type="CDD" id="cd07721">
    <property type="entry name" value="yflN-like_MBL-fold"/>
    <property type="match status" value="1"/>
</dbReference>
<keyword evidence="2" id="KW-0378">Hydrolase</keyword>
<evidence type="ECO:0000313" key="3">
    <source>
        <dbReference type="Proteomes" id="UP000077245"/>
    </source>
</evidence>
<dbReference type="AlphaFoldDB" id="A0A166AGR2"/>
<dbReference type="InterPro" id="IPR036866">
    <property type="entry name" value="RibonucZ/Hydroxyglut_hydro"/>
</dbReference>